<keyword evidence="1" id="KW-1133">Transmembrane helix</keyword>
<organism evidence="2 3">
    <name type="scientific">Thalassotalea profundi</name>
    <dbReference type="NCBI Taxonomy" id="2036687"/>
    <lineage>
        <taxon>Bacteria</taxon>
        <taxon>Pseudomonadati</taxon>
        <taxon>Pseudomonadota</taxon>
        <taxon>Gammaproteobacteria</taxon>
        <taxon>Alteromonadales</taxon>
        <taxon>Colwelliaceae</taxon>
        <taxon>Thalassotalea</taxon>
    </lineage>
</organism>
<keyword evidence="1" id="KW-0812">Transmembrane</keyword>
<accession>A0ABQ3IKI5</accession>
<evidence type="ECO:0000313" key="2">
    <source>
        <dbReference type="EMBL" id="GHE83545.1"/>
    </source>
</evidence>
<dbReference type="RefSeq" id="WP_189377023.1">
    <property type="nucleotide sequence ID" value="NZ_BNAH01000003.1"/>
</dbReference>
<evidence type="ECO:0008006" key="4">
    <source>
        <dbReference type="Google" id="ProtNLM"/>
    </source>
</evidence>
<evidence type="ECO:0000256" key="1">
    <source>
        <dbReference type="SAM" id="Phobius"/>
    </source>
</evidence>
<comment type="caution">
    <text evidence="2">The sequence shown here is derived from an EMBL/GenBank/DDBJ whole genome shotgun (WGS) entry which is preliminary data.</text>
</comment>
<feature type="transmembrane region" description="Helical" evidence="1">
    <location>
        <begin position="6"/>
        <end position="23"/>
    </location>
</feature>
<gene>
    <name evidence="2" type="ORF">GCM10011501_10120</name>
</gene>
<keyword evidence="3" id="KW-1185">Reference proteome</keyword>
<keyword evidence="1" id="KW-0472">Membrane</keyword>
<reference evidence="3" key="1">
    <citation type="journal article" date="2019" name="Int. J. Syst. Evol. Microbiol.">
        <title>The Global Catalogue of Microorganisms (GCM) 10K type strain sequencing project: providing services to taxonomists for standard genome sequencing and annotation.</title>
        <authorList>
            <consortium name="The Broad Institute Genomics Platform"/>
            <consortium name="The Broad Institute Genome Sequencing Center for Infectious Disease"/>
            <person name="Wu L."/>
            <person name="Ma J."/>
        </authorList>
    </citation>
    <scope>NUCLEOTIDE SEQUENCE [LARGE SCALE GENOMIC DNA]</scope>
    <source>
        <strain evidence="3">CGMCC 1.15922</strain>
    </source>
</reference>
<sequence>MSFELIFFSIFIPFCLFIFYSFAKSSGWSKLSEKYKNKEEFKGVIIKNITANFKSNNYSNVILNIGFNDQFMHLSINPFFKLFTPNLLIPIHDVFFLKQKVI</sequence>
<proteinExistence type="predicted"/>
<name>A0ABQ3IKI5_9GAMM</name>
<dbReference type="Proteomes" id="UP000626370">
    <property type="component" value="Unassembled WGS sequence"/>
</dbReference>
<evidence type="ECO:0000313" key="3">
    <source>
        <dbReference type="Proteomes" id="UP000626370"/>
    </source>
</evidence>
<protein>
    <recommendedName>
        <fullName evidence="4">DUF3592 domain-containing protein</fullName>
    </recommendedName>
</protein>
<dbReference type="EMBL" id="BNAH01000003">
    <property type="protein sequence ID" value="GHE83545.1"/>
    <property type="molecule type" value="Genomic_DNA"/>
</dbReference>